<comment type="function">
    <text evidence="9">Required for proper chromosome segregation during mitosis and error-free mitotic progression.</text>
</comment>
<dbReference type="GO" id="GO:0005694">
    <property type="term" value="C:chromosome"/>
    <property type="evidence" value="ECO:0007669"/>
    <property type="project" value="UniProtKB-SubCell"/>
</dbReference>
<gene>
    <name evidence="11" type="ORF">CVIRNUC_001778</name>
</gene>
<keyword evidence="6" id="KW-0164">Citrullination</keyword>
<evidence type="ECO:0000256" key="5">
    <source>
        <dbReference type="ARBA" id="ARBA00022553"/>
    </source>
</evidence>
<keyword evidence="7" id="KW-0175">Coiled coil</keyword>
<evidence type="ECO:0000256" key="6">
    <source>
        <dbReference type="ARBA" id="ARBA00022934"/>
    </source>
</evidence>
<evidence type="ECO:0000256" key="7">
    <source>
        <dbReference type="ARBA" id="ARBA00023054"/>
    </source>
</evidence>
<feature type="region of interest" description="Disordered" evidence="10">
    <location>
        <begin position="36"/>
        <end position="63"/>
    </location>
</feature>
<evidence type="ECO:0000256" key="3">
    <source>
        <dbReference type="ARBA" id="ARBA00016738"/>
    </source>
</evidence>
<dbReference type="GO" id="GO:0005730">
    <property type="term" value="C:nucleolus"/>
    <property type="evidence" value="ECO:0007669"/>
    <property type="project" value="UniProtKB-SubCell"/>
</dbReference>
<feature type="region of interest" description="Disordered" evidence="10">
    <location>
        <begin position="93"/>
        <end position="129"/>
    </location>
</feature>
<comment type="caution">
    <text evidence="11">The sequence shown here is derived from an EMBL/GenBank/DDBJ whole genome shotgun (WGS) entry which is preliminary data.</text>
</comment>
<accession>A0AAV1HUB0</accession>
<keyword evidence="8" id="KW-0539">Nucleus</keyword>
<evidence type="ECO:0000256" key="1">
    <source>
        <dbReference type="ARBA" id="ARBA00004286"/>
    </source>
</evidence>
<feature type="compositionally biased region" description="Basic and acidic residues" evidence="10">
    <location>
        <begin position="103"/>
        <end position="116"/>
    </location>
</feature>
<comment type="subcellular location">
    <subcellularLocation>
        <location evidence="1">Chromosome</location>
    </subcellularLocation>
    <subcellularLocation>
        <location evidence="2">Nucleus</location>
        <location evidence="2">Nucleolus</location>
    </subcellularLocation>
</comment>
<keyword evidence="5" id="KW-0597">Phosphoprotein</keyword>
<keyword evidence="4" id="KW-0158">Chromosome</keyword>
<dbReference type="PANTHER" id="PTHR13557">
    <property type="entry name" value="COILED-COIL DOMAIN-CONTAINING PROTEIN 86"/>
    <property type="match status" value="1"/>
</dbReference>
<reference evidence="11 12" key="1">
    <citation type="submission" date="2023-10" db="EMBL/GenBank/DDBJ databases">
        <authorList>
            <person name="Maclean D."/>
            <person name="Macfadyen A."/>
        </authorList>
    </citation>
    <scope>NUCLEOTIDE SEQUENCE [LARGE SCALE GENOMIC DNA]</scope>
</reference>
<dbReference type="Proteomes" id="UP001314263">
    <property type="component" value="Unassembled WGS sequence"/>
</dbReference>
<evidence type="ECO:0000256" key="8">
    <source>
        <dbReference type="ARBA" id="ARBA00023242"/>
    </source>
</evidence>
<evidence type="ECO:0000313" key="11">
    <source>
        <dbReference type="EMBL" id="CAK0747621.1"/>
    </source>
</evidence>
<protein>
    <recommendedName>
        <fullName evidence="3">Coiled-coil domain-containing protein 86</fullName>
    </recommendedName>
</protein>
<dbReference type="PANTHER" id="PTHR13557:SF1">
    <property type="entry name" value="COILED-COIL DOMAIN-CONTAINING PROTEIN 86"/>
    <property type="match status" value="1"/>
</dbReference>
<evidence type="ECO:0000256" key="4">
    <source>
        <dbReference type="ARBA" id="ARBA00022454"/>
    </source>
</evidence>
<keyword evidence="12" id="KW-1185">Reference proteome</keyword>
<sequence length="153" mass="17768">MTEAEVPVPPQHKVAEVIDFRNAMLGPRGYKMARKRTIEEREEQGSGRNWKEPSQRASSVKNPILTSSWEKKMQQKAAHQRYKEVKQAAIDVRKQKLQKARKQREDAKQRKEENQRKSLVTQAVTNPKTLKKMMASKKERKKLMKADTLKSVG</sequence>
<proteinExistence type="predicted"/>
<evidence type="ECO:0000256" key="9">
    <source>
        <dbReference type="ARBA" id="ARBA00093307"/>
    </source>
</evidence>
<dbReference type="EMBL" id="CAUYUE010000002">
    <property type="protein sequence ID" value="CAK0747621.1"/>
    <property type="molecule type" value="Genomic_DNA"/>
</dbReference>
<feature type="compositionally biased region" description="Basic and acidic residues" evidence="10">
    <location>
        <begin position="36"/>
        <end position="54"/>
    </location>
</feature>
<organism evidence="11 12">
    <name type="scientific">Coccomyxa viridis</name>
    <dbReference type="NCBI Taxonomy" id="1274662"/>
    <lineage>
        <taxon>Eukaryota</taxon>
        <taxon>Viridiplantae</taxon>
        <taxon>Chlorophyta</taxon>
        <taxon>core chlorophytes</taxon>
        <taxon>Trebouxiophyceae</taxon>
        <taxon>Trebouxiophyceae incertae sedis</taxon>
        <taxon>Coccomyxaceae</taxon>
        <taxon>Coccomyxa</taxon>
    </lineage>
</organism>
<evidence type="ECO:0000256" key="2">
    <source>
        <dbReference type="ARBA" id="ARBA00004604"/>
    </source>
</evidence>
<dbReference type="InterPro" id="IPR026570">
    <property type="entry name" value="CCDC86"/>
</dbReference>
<dbReference type="AlphaFoldDB" id="A0AAV1HUB0"/>
<evidence type="ECO:0000313" key="12">
    <source>
        <dbReference type="Proteomes" id="UP001314263"/>
    </source>
</evidence>
<name>A0AAV1HUB0_9CHLO</name>
<feature type="compositionally biased region" description="Polar residues" evidence="10">
    <location>
        <begin position="117"/>
        <end position="128"/>
    </location>
</feature>
<evidence type="ECO:0000256" key="10">
    <source>
        <dbReference type="SAM" id="MobiDB-lite"/>
    </source>
</evidence>